<name>A0A0E9TEH4_ANGAN</name>
<dbReference type="EMBL" id="GBXM01056586">
    <property type="protein sequence ID" value="JAH51991.1"/>
    <property type="molecule type" value="Transcribed_RNA"/>
</dbReference>
<reference evidence="1" key="1">
    <citation type="submission" date="2014-11" db="EMBL/GenBank/DDBJ databases">
        <authorList>
            <person name="Amaro Gonzalez C."/>
        </authorList>
    </citation>
    <scope>NUCLEOTIDE SEQUENCE</scope>
</reference>
<sequence>MKDCVINTRIGIRLQLLYFE</sequence>
<organism evidence="1">
    <name type="scientific">Anguilla anguilla</name>
    <name type="common">European freshwater eel</name>
    <name type="synonym">Muraena anguilla</name>
    <dbReference type="NCBI Taxonomy" id="7936"/>
    <lineage>
        <taxon>Eukaryota</taxon>
        <taxon>Metazoa</taxon>
        <taxon>Chordata</taxon>
        <taxon>Craniata</taxon>
        <taxon>Vertebrata</taxon>
        <taxon>Euteleostomi</taxon>
        <taxon>Actinopterygii</taxon>
        <taxon>Neopterygii</taxon>
        <taxon>Teleostei</taxon>
        <taxon>Anguilliformes</taxon>
        <taxon>Anguillidae</taxon>
        <taxon>Anguilla</taxon>
    </lineage>
</organism>
<accession>A0A0E9TEH4</accession>
<reference evidence="1" key="2">
    <citation type="journal article" date="2015" name="Fish Shellfish Immunol.">
        <title>Early steps in the European eel (Anguilla anguilla)-Vibrio vulnificus interaction in the gills: Role of the RtxA13 toxin.</title>
        <authorList>
            <person name="Callol A."/>
            <person name="Pajuelo D."/>
            <person name="Ebbesson L."/>
            <person name="Teles M."/>
            <person name="MacKenzie S."/>
            <person name="Amaro C."/>
        </authorList>
    </citation>
    <scope>NUCLEOTIDE SEQUENCE</scope>
</reference>
<dbReference type="AlphaFoldDB" id="A0A0E9TEH4"/>
<evidence type="ECO:0000313" key="1">
    <source>
        <dbReference type="EMBL" id="JAH51991.1"/>
    </source>
</evidence>
<protein>
    <submittedName>
        <fullName evidence="1">Uncharacterized protein</fullName>
    </submittedName>
</protein>
<proteinExistence type="predicted"/>